<dbReference type="EC" id="3.2.2.-" evidence="2"/>
<dbReference type="SMART" id="SM00987">
    <property type="entry name" value="UreE_C"/>
    <property type="match status" value="1"/>
</dbReference>
<dbReference type="Gene3D" id="3.40.470.10">
    <property type="entry name" value="Uracil-DNA glycosylase-like domain"/>
    <property type="match status" value="1"/>
</dbReference>
<evidence type="ECO:0000259" key="1">
    <source>
        <dbReference type="SMART" id="SM00986"/>
    </source>
</evidence>
<feature type="domain" description="Uracil-DNA glycosylase-like" evidence="1">
    <location>
        <begin position="8"/>
        <end position="163"/>
    </location>
</feature>
<evidence type="ECO:0000313" key="2">
    <source>
        <dbReference type="EMBL" id="MBP2028973.1"/>
    </source>
</evidence>
<reference evidence="2 3" key="1">
    <citation type="submission" date="2021-03" db="EMBL/GenBank/DDBJ databases">
        <title>Genomic Encyclopedia of Type Strains, Phase IV (KMG-IV): sequencing the most valuable type-strain genomes for metagenomic binning, comparative biology and taxonomic classification.</title>
        <authorList>
            <person name="Goeker M."/>
        </authorList>
    </citation>
    <scope>NUCLEOTIDE SEQUENCE [LARGE SCALE GENOMIC DNA]</scope>
    <source>
        <strain evidence="2 3">DSM 27512</strain>
    </source>
</reference>
<dbReference type="InterPro" id="IPR005122">
    <property type="entry name" value="Uracil-DNA_glycosylase-like"/>
</dbReference>
<organism evidence="2 3">
    <name type="scientific">Acetoanaerobium pronyense</name>
    <dbReference type="NCBI Taxonomy" id="1482736"/>
    <lineage>
        <taxon>Bacteria</taxon>
        <taxon>Bacillati</taxon>
        <taxon>Bacillota</taxon>
        <taxon>Clostridia</taxon>
        <taxon>Peptostreptococcales</taxon>
        <taxon>Filifactoraceae</taxon>
        <taxon>Acetoanaerobium</taxon>
    </lineage>
</organism>
<evidence type="ECO:0000313" key="3">
    <source>
        <dbReference type="Proteomes" id="UP001314903"/>
    </source>
</evidence>
<name>A0ABS4KMG8_9FIRM</name>
<dbReference type="SMART" id="SM00986">
    <property type="entry name" value="UDG"/>
    <property type="match status" value="1"/>
</dbReference>
<keyword evidence="2" id="KW-0378">Hydrolase</keyword>
<dbReference type="Pfam" id="PF03167">
    <property type="entry name" value="UDG"/>
    <property type="match status" value="1"/>
</dbReference>
<dbReference type="GO" id="GO:0016798">
    <property type="term" value="F:hydrolase activity, acting on glycosyl bonds"/>
    <property type="evidence" value="ECO:0007669"/>
    <property type="project" value="UniProtKB-KW"/>
</dbReference>
<dbReference type="NCBIfam" id="TIGR04274">
    <property type="entry name" value="hypoxanDNAglyco"/>
    <property type="match status" value="1"/>
</dbReference>
<dbReference type="SUPFAM" id="SSF52141">
    <property type="entry name" value="Uracil-DNA glycosylase-like"/>
    <property type="match status" value="1"/>
</dbReference>
<sequence>MKELISFEPIVDKNSKILILGSMPGKMSLNKVEYYGNPRNHFWKIIFDLFDADFEHHYDKKIEFIKNKGIALWDVIEKCEREGSLDVNIKNEKSNDITSLLEKNPNIKAIAFNGGKAFDSFRKSIGFNKFPNLDYIKLPSTSPIPGKNIRTYEEKLKVWEVIKKYLN</sequence>
<dbReference type="EMBL" id="JAGGLI010000052">
    <property type="protein sequence ID" value="MBP2028973.1"/>
    <property type="molecule type" value="Genomic_DNA"/>
</dbReference>
<keyword evidence="3" id="KW-1185">Reference proteome</keyword>
<protein>
    <submittedName>
        <fullName evidence="2">TDG/mug DNA glycosylase family protein</fullName>
        <ecNumber evidence="2">3.2.2.-</ecNumber>
    </submittedName>
</protein>
<dbReference type="InterPro" id="IPR026353">
    <property type="entry name" value="Hypoxan-DNA_Glyclase"/>
</dbReference>
<dbReference type="InterPro" id="IPR036895">
    <property type="entry name" value="Uracil-DNA_glycosylase-like_sf"/>
</dbReference>
<proteinExistence type="predicted"/>
<dbReference type="CDD" id="cd10032">
    <property type="entry name" value="UDG-F6_HDG"/>
    <property type="match status" value="1"/>
</dbReference>
<accession>A0ABS4KMG8</accession>
<dbReference type="Proteomes" id="UP001314903">
    <property type="component" value="Unassembled WGS sequence"/>
</dbReference>
<comment type="caution">
    <text evidence="2">The sequence shown here is derived from an EMBL/GenBank/DDBJ whole genome shotgun (WGS) entry which is preliminary data.</text>
</comment>
<keyword evidence="2" id="KW-0326">Glycosidase</keyword>
<gene>
    <name evidence="2" type="ORF">J2Z35_002811</name>
</gene>